<keyword evidence="1" id="KW-0805">Transcription regulation</keyword>
<dbReference type="Gene3D" id="1.10.10.10">
    <property type="entry name" value="Winged helix-like DNA-binding domain superfamily/Winged helix DNA-binding domain"/>
    <property type="match status" value="1"/>
</dbReference>
<dbReference type="GO" id="GO:0003677">
    <property type="term" value="F:DNA binding"/>
    <property type="evidence" value="ECO:0007669"/>
    <property type="project" value="UniProtKB-KW"/>
</dbReference>
<dbReference type="SUPFAM" id="SSF46785">
    <property type="entry name" value="Winged helix' DNA-binding domain"/>
    <property type="match status" value="1"/>
</dbReference>
<dbReference type="PROSITE" id="PS50995">
    <property type="entry name" value="HTH_MARR_2"/>
    <property type="match status" value="1"/>
</dbReference>
<dbReference type="GO" id="GO:0003700">
    <property type="term" value="F:DNA-binding transcription factor activity"/>
    <property type="evidence" value="ECO:0007669"/>
    <property type="project" value="InterPro"/>
</dbReference>
<evidence type="ECO:0000313" key="6">
    <source>
        <dbReference type="Proteomes" id="UP000509410"/>
    </source>
</evidence>
<dbReference type="PRINTS" id="PR00598">
    <property type="entry name" value="HTHMARR"/>
</dbReference>
<dbReference type="Pfam" id="PF12802">
    <property type="entry name" value="MarR_2"/>
    <property type="match status" value="1"/>
</dbReference>
<dbReference type="InterPro" id="IPR036388">
    <property type="entry name" value="WH-like_DNA-bd_sf"/>
</dbReference>
<proteinExistence type="predicted"/>
<keyword evidence="2" id="KW-0238">DNA-binding</keyword>
<dbReference type="AlphaFoldDB" id="A0A7H8V527"/>
<reference evidence="5 6" key="1">
    <citation type="submission" date="2019-05" db="EMBL/GenBank/DDBJ databases">
        <title>The organization of the Streptococcus sanguinis genomes.</title>
        <authorList>
            <person name="Wu C.H."/>
            <person name="Chen Y.Y.M."/>
            <person name="Wang H.Y."/>
        </authorList>
    </citation>
    <scope>NUCLEOTIDE SEQUENCE [LARGE SCALE GENOMIC DNA]</scope>
    <source>
        <strain evidence="5 6">CGMH010</strain>
    </source>
</reference>
<keyword evidence="3" id="KW-0804">Transcription</keyword>
<feature type="domain" description="HTH marR-type" evidence="4">
    <location>
        <begin position="10"/>
        <end position="144"/>
    </location>
</feature>
<dbReference type="Proteomes" id="UP000509410">
    <property type="component" value="Chromosome"/>
</dbReference>
<gene>
    <name evidence="5" type="ORF">FFV08_01970</name>
</gene>
<dbReference type="SMART" id="SM00347">
    <property type="entry name" value="HTH_MARR"/>
    <property type="match status" value="1"/>
</dbReference>
<organism evidence="5 6">
    <name type="scientific">Streptococcus sanguinis</name>
    <dbReference type="NCBI Taxonomy" id="1305"/>
    <lineage>
        <taxon>Bacteria</taxon>
        <taxon>Bacillati</taxon>
        <taxon>Bacillota</taxon>
        <taxon>Bacilli</taxon>
        <taxon>Lactobacillales</taxon>
        <taxon>Streptococcaceae</taxon>
        <taxon>Streptococcus</taxon>
    </lineage>
</organism>
<evidence type="ECO:0000256" key="2">
    <source>
        <dbReference type="ARBA" id="ARBA00023125"/>
    </source>
</evidence>
<evidence type="ECO:0000259" key="4">
    <source>
        <dbReference type="PROSITE" id="PS50995"/>
    </source>
</evidence>
<dbReference type="PANTHER" id="PTHR42756">
    <property type="entry name" value="TRANSCRIPTIONAL REGULATOR, MARR"/>
    <property type="match status" value="1"/>
</dbReference>
<name>A0A7H8V527_STRSA</name>
<dbReference type="PANTHER" id="PTHR42756:SF1">
    <property type="entry name" value="TRANSCRIPTIONAL REPRESSOR OF EMRAB OPERON"/>
    <property type="match status" value="1"/>
</dbReference>
<dbReference type="EMBL" id="CP040556">
    <property type="protein sequence ID" value="QLB51551.1"/>
    <property type="molecule type" value="Genomic_DNA"/>
</dbReference>
<protein>
    <submittedName>
        <fullName evidence="5">Winged helix-turn-helix transcriptional regulator</fullName>
    </submittedName>
</protein>
<evidence type="ECO:0000256" key="3">
    <source>
        <dbReference type="ARBA" id="ARBA00023163"/>
    </source>
</evidence>
<dbReference type="InterPro" id="IPR036390">
    <property type="entry name" value="WH_DNA-bd_sf"/>
</dbReference>
<evidence type="ECO:0000313" key="5">
    <source>
        <dbReference type="EMBL" id="QLB51551.1"/>
    </source>
</evidence>
<accession>A0A7H8V527</accession>
<evidence type="ECO:0000256" key="1">
    <source>
        <dbReference type="ARBA" id="ARBA00023015"/>
    </source>
</evidence>
<dbReference type="InterPro" id="IPR000835">
    <property type="entry name" value="HTH_MarR-typ"/>
</dbReference>
<sequence length="149" mass="16775">MGNIVLQHENIGIIRTLHNLDKVILKVINERLGVLNVSHVQALILIFLSEHIGEEIFQKNLEKEFGLSNPTVTASVKSMEAKGLVKKVKSQKDGRYYILSLENKGMQLAPKCNAIYEEIESQLKELLTNEQLIVLNDIDKKISVLLGDI</sequence>